<evidence type="ECO:0000313" key="1">
    <source>
        <dbReference type="EMBL" id="AOM75995.1"/>
    </source>
</evidence>
<evidence type="ECO:0000313" key="2">
    <source>
        <dbReference type="Proteomes" id="UP000094313"/>
    </source>
</evidence>
<keyword evidence="2" id="KW-1185">Reference proteome</keyword>
<dbReference type="Proteomes" id="UP000094313">
    <property type="component" value="Chromosome"/>
</dbReference>
<dbReference type="RefSeq" id="WP_069377691.1">
    <property type="nucleotide sequence ID" value="NZ_CP017141.1"/>
</dbReference>
<gene>
    <name evidence="1" type="ORF">BFS30_01740</name>
</gene>
<dbReference type="KEGG" id="psty:BFS30_01740"/>
<sequence>MPTRTKSYAFCADYTELSACLFAIQALEDSGGLDAEASRLLDLFEKDVLRKLYLRTLRVLGVINNVEEIPKIYVGGDFSRADFTGHDFRIGYLVLDKPNIDEGYLLGDFEEDDYSALDFHVGYQDHTNSGYSSTFQTILNIFGVLCSRSTEISEEGKAAIDAALIPVLDAIEEIQQYLTSKGLNPCGFADDRYLNNSPAVYLQASGSDGADGVAEGLHLRWSLSGELGSNHMPKGDYNNTTVSVIGFNKPDDYAYISRTPYVKPVRMGIDFENDQPVINFSKKMWTYVRTETVYGKKITNRIRLTFMDAGLYNQLATTLSPSVSHFEFLNEYSGLIQLEVVNKTSFVVAVDFENPSAAGFQSSSSAGDAVLKMEALCQSQNNKEVSEPVHIRKTVVLNRDAVQLVELSGENIRTTRLKTSSLGTLKGFYFETYHDFLITRNTAEWTAVGNRFALSLTDAEVFDRLENSTYPIDNRWPHYNNGTLVRASNYRDKWSSSRLNEPGIKEAVSRYLALSETDPRAEDVLKDEGAGIEAPGLLVSYLDILNMQAMDYHMARMLGLGHIDVPANTSSNDQFIYRLNYTNRKALNSTEMVSYTYTSLPVKKVDARLPEKPEMRALNYGLPVMDAQTNNTFDEQGYTSLDQVRAINIGRKPSLDEVPEYDFFADLSAVENDNIFEHPKAVLYGIEYRAANQTEYIKPEITHDKSMGTAYYAYDPAYPQTGVLETVPVPDDPTSLYIHFERKVGIHHYAIYGINWFSRVSLISDEVATDATVFPIRNTLVPPTDVTVQYIQKEDQLLFTTAREQSWLKGRSTAFPDQDVNFSRTTFNWLDIVDISHMEDTSAEALSSVVKADKIKAHFKKGLPLEVIGMIKYIVPVKGSDTQLRLFTGSYTLIDGTIITPVITNENLFRFKDSLLSTPEGQFQVIKVEFAAQGPIITIEKAFETDTIEDPLDPGSFASQRRYISPEINSRFSVVENLGNIANWKQVASQISLLSLADPVQPNIESSVDVEGNITKYWVGGVTGNAVVAPMFGIEGASDNLPGYYKISFEGSLAPHPQTNLPYDPAHPQANDPSALRGAHVEWYKGNIRIPQVKPGADQKVLEVTIISQESPLVLYAYDPTYLDAPVLHSASDQNKVKVNFHPGYKAYLFPEPAPTYSFNGNNLLPAEGENDRKSLFSLQSADTLSGNDFVSAISVPVVLLARRIEEPVQLEAPLAPGLKVRPDATGKAAFTFDTRIAASRFGTVRSPFGFMFYRTTLEDVLHAFYQPDTITRIFTDLAALTEDPSYDLRAYELVNLIFNVAESLQFKVFEASPQPYGFPVPDKLQLTAPEDSLELKLNKLRAAIQGTLLPLTEQPPILSFLKRGYQTENALPVIRDIDGNLLSASNADFNPFPMVRKFTKAGEPNVTYVRFTDYVLNASSRNLYFYAGAEVTNQLMPGPLSPFAGPVTVLNVAPSDAPLISKFSLTPAYSSEQTASVAFEIAAMSPADQISKIRVYRSNDLAKTISLQTMNDYFDVEIEEGLNIGYRIVDDFSDLTVVPAGEMMHYRFAGIRTILNERGTPEEVLSKGSAVTSVKLIDAVNPEAPDLNYDAASSKLSWLPTTPQGTYHLFKQNKRGNWERIYSVQPQSLNGPVEYVLTDPLALQDEDGNRIYHRFKVQTQNASGLFNLIEKELTI</sequence>
<name>A0A1D7QBH3_9SPHI</name>
<reference evidence="1 2" key="1">
    <citation type="submission" date="2016-08" db="EMBL/GenBank/DDBJ databases">
        <authorList>
            <person name="Seilhamer J.J."/>
        </authorList>
    </citation>
    <scope>NUCLEOTIDE SEQUENCE [LARGE SCALE GENOMIC DNA]</scope>
    <source>
        <strain evidence="1 2">DX4</strain>
    </source>
</reference>
<proteinExistence type="predicted"/>
<protein>
    <submittedName>
        <fullName evidence="1">Uncharacterized protein</fullName>
    </submittedName>
</protein>
<dbReference type="EMBL" id="CP017141">
    <property type="protein sequence ID" value="AOM75995.1"/>
    <property type="molecule type" value="Genomic_DNA"/>
</dbReference>
<organism evidence="1 2">
    <name type="scientific">Pedobacter steynii</name>
    <dbReference type="NCBI Taxonomy" id="430522"/>
    <lineage>
        <taxon>Bacteria</taxon>
        <taxon>Pseudomonadati</taxon>
        <taxon>Bacteroidota</taxon>
        <taxon>Sphingobacteriia</taxon>
        <taxon>Sphingobacteriales</taxon>
        <taxon>Sphingobacteriaceae</taxon>
        <taxon>Pedobacter</taxon>
    </lineage>
</organism>
<dbReference type="OrthoDB" id="717548at2"/>
<accession>A0A1D7QBH3</accession>